<dbReference type="EMBL" id="CP043939">
    <property type="protein sequence ID" value="QER67199.1"/>
    <property type="molecule type" value="Genomic_DNA"/>
</dbReference>
<keyword evidence="1" id="KW-0472">Membrane</keyword>
<dbReference type="Proteomes" id="UP000325295">
    <property type="component" value="Chromosome"/>
</dbReference>
<dbReference type="KEGG" id="lnn:F0161_04565"/>
<protein>
    <recommendedName>
        <fullName evidence="4">Integral membrane protein</fullName>
    </recommendedName>
</protein>
<proteinExistence type="predicted"/>
<feature type="transmembrane region" description="Helical" evidence="1">
    <location>
        <begin position="176"/>
        <end position="194"/>
    </location>
</feature>
<evidence type="ECO:0000256" key="1">
    <source>
        <dbReference type="SAM" id="Phobius"/>
    </source>
</evidence>
<feature type="transmembrane region" description="Helical" evidence="1">
    <location>
        <begin position="12"/>
        <end position="31"/>
    </location>
</feature>
<keyword evidence="3" id="KW-1185">Reference proteome</keyword>
<reference evidence="2 3" key="1">
    <citation type="submission" date="2019-09" db="EMBL/GenBank/DDBJ databases">
        <title>Complete Genome Sequence of Lactobacillus nenjiangensis SH-Y15, isolated from sauerkraut.</title>
        <authorList>
            <person name="Yang H."/>
        </authorList>
    </citation>
    <scope>NUCLEOTIDE SEQUENCE [LARGE SCALE GENOMIC DNA]</scope>
    <source>
        <strain evidence="2 3">SH-Y15</strain>
    </source>
</reference>
<dbReference type="AlphaFoldDB" id="A0A5P1X3I8"/>
<feature type="transmembrane region" description="Helical" evidence="1">
    <location>
        <begin position="150"/>
        <end position="171"/>
    </location>
</feature>
<feature type="transmembrane region" description="Helical" evidence="1">
    <location>
        <begin position="200"/>
        <end position="216"/>
    </location>
</feature>
<keyword evidence="1" id="KW-0812">Transmembrane</keyword>
<feature type="transmembrane region" description="Helical" evidence="1">
    <location>
        <begin position="73"/>
        <end position="91"/>
    </location>
</feature>
<feature type="transmembrane region" description="Helical" evidence="1">
    <location>
        <begin position="122"/>
        <end position="144"/>
    </location>
</feature>
<dbReference type="OrthoDB" id="2289754at2"/>
<organism evidence="2 3">
    <name type="scientific">Paucilactobacillus nenjiangensis</name>
    <dbReference type="NCBI Taxonomy" id="1296540"/>
    <lineage>
        <taxon>Bacteria</taxon>
        <taxon>Bacillati</taxon>
        <taxon>Bacillota</taxon>
        <taxon>Bacilli</taxon>
        <taxon>Lactobacillales</taxon>
        <taxon>Lactobacillaceae</taxon>
        <taxon>Paucilactobacillus</taxon>
    </lineage>
</organism>
<keyword evidence="1" id="KW-1133">Transmembrane helix</keyword>
<evidence type="ECO:0000313" key="3">
    <source>
        <dbReference type="Proteomes" id="UP000325295"/>
    </source>
</evidence>
<gene>
    <name evidence="2" type="ORF">F0161_04565</name>
</gene>
<name>A0A5P1X3I8_9LACO</name>
<feature type="transmembrane region" description="Helical" evidence="1">
    <location>
        <begin position="97"/>
        <end position="115"/>
    </location>
</feature>
<accession>A0A5P1X3I8</accession>
<feature type="transmembrane region" description="Helical" evidence="1">
    <location>
        <begin position="46"/>
        <end position="66"/>
    </location>
</feature>
<dbReference type="RefSeq" id="WP_150203853.1">
    <property type="nucleotide sequence ID" value="NZ_CP043939.1"/>
</dbReference>
<sequence length="241" mass="27442">MFTQLISRWREINWKVLIISLIIQLSIWFYIPIRYAKGVSTATFEFNLWLVGLYTATIAISSFLIFSSNFKSPFAMLSILASFILAFSGVIKGNLTLLLLLLLLPIFLLIVQIGFAQLKNEYGLIIYSLLVTVSVPATIAFMSVHFLSWSFIQTLIPLFFLSSLFLTPAFVEKNNFIFSIINTVSAIIFIILVLTQSISVRSILAILLVVLGWFGMHNFPNMKHQYVTYSFLELLVVLLIY</sequence>
<evidence type="ECO:0008006" key="4">
    <source>
        <dbReference type="Google" id="ProtNLM"/>
    </source>
</evidence>
<evidence type="ECO:0000313" key="2">
    <source>
        <dbReference type="EMBL" id="QER67199.1"/>
    </source>
</evidence>